<dbReference type="InterPro" id="IPR003661">
    <property type="entry name" value="HisK_dim/P_dom"/>
</dbReference>
<feature type="domain" description="Histidine kinase" evidence="9">
    <location>
        <begin position="221"/>
        <end position="401"/>
    </location>
</feature>
<dbReference type="InterPro" id="IPR003594">
    <property type="entry name" value="HATPase_dom"/>
</dbReference>
<dbReference type="GO" id="GO:0005886">
    <property type="term" value="C:plasma membrane"/>
    <property type="evidence" value="ECO:0007669"/>
    <property type="project" value="TreeGrafter"/>
</dbReference>
<gene>
    <name evidence="10" type="ORF">QLS71_018810</name>
</gene>
<dbReference type="SMART" id="SM00387">
    <property type="entry name" value="HATPase_c"/>
    <property type="match status" value="1"/>
</dbReference>
<evidence type="ECO:0000259" key="9">
    <source>
        <dbReference type="PROSITE" id="PS50109"/>
    </source>
</evidence>
<dbReference type="CDD" id="cd00075">
    <property type="entry name" value="HATPase"/>
    <property type="match status" value="1"/>
</dbReference>
<dbReference type="SUPFAM" id="SSF47384">
    <property type="entry name" value="Homodimeric domain of signal transducing histidine kinase"/>
    <property type="match status" value="1"/>
</dbReference>
<dbReference type="EMBL" id="CP155618">
    <property type="protein sequence ID" value="XBL14346.1"/>
    <property type="molecule type" value="Genomic_DNA"/>
</dbReference>
<evidence type="ECO:0000313" key="10">
    <source>
        <dbReference type="EMBL" id="XBL14346.1"/>
    </source>
</evidence>
<dbReference type="Proteomes" id="UP001224325">
    <property type="component" value="Chromosome"/>
</dbReference>
<keyword evidence="8" id="KW-0472">Membrane</keyword>
<evidence type="ECO:0000313" key="11">
    <source>
        <dbReference type="Proteomes" id="UP001224325"/>
    </source>
</evidence>
<sequence>MKLINHTLWILSVIIFTTVGLWAFLFYSQLLSQVKSTIDEGLTNHKIAIIDNLKDDNNIVEQLDFLDKSYIIKNVSEDYALEVRDSYKDTLIFSSLKHRNYEARLLTTAFISSDGRYFEMKVLSHELNKGKLIKKIITSLLWLFLFLFISAVLVNRFVLKKTWKPFYKLLEYLNDFRLDKYNSQELSKTNIKEFTLLNESVQKLLNTNVDIFNSQKQFIENASHELQTPLAIGINKLELLTEDPDLSAEQIKKIGNIIESFQRLSGLNKSLLLLSKIENKQFISTETLNFDKIISRIIEDFSDYAEFQKIKITYLKEDEWEFSMNKNLADMLVMNLIKNAIIHNQKEGDIIIHLTSTSFSIENSSNLPQIQANKLFTRFNKNSNNNNSTGLGLAIIKAIVDISDLSIIYSYNNKHVFTVKRKTL</sequence>
<reference evidence="10" key="1">
    <citation type="submission" date="2024-04" db="EMBL/GenBank/DDBJ databases">
        <title>Mariniflexile litorale, isolated from the shallow sediments of the Sea of Japan.</title>
        <authorList>
            <person name="Romanenko L."/>
            <person name="Isaeva M."/>
        </authorList>
    </citation>
    <scope>NUCLEOTIDE SEQUENCE [LARGE SCALE GENOMIC DNA]</scope>
    <source>
        <strain evidence="10">KMM 9835</strain>
    </source>
</reference>
<name>A0AAU7EHJ6_9FLAO</name>
<protein>
    <recommendedName>
        <fullName evidence="2">histidine kinase</fullName>
        <ecNumber evidence="2">2.7.13.3</ecNumber>
    </recommendedName>
</protein>
<dbReference type="InterPro" id="IPR005467">
    <property type="entry name" value="His_kinase_dom"/>
</dbReference>
<dbReference type="GO" id="GO:0000155">
    <property type="term" value="F:phosphorelay sensor kinase activity"/>
    <property type="evidence" value="ECO:0007669"/>
    <property type="project" value="InterPro"/>
</dbReference>
<dbReference type="Gene3D" id="3.30.565.10">
    <property type="entry name" value="Histidine kinase-like ATPase, C-terminal domain"/>
    <property type="match status" value="1"/>
</dbReference>
<dbReference type="AlphaFoldDB" id="A0AAU7EHJ6"/>
<organism evidence="10 11">
    <name type="scientific">Mariniflexile litorale</name>
    <dbReference type="NCBI Taxonomy" id="3045158"/>
    <lineage>
        <taxon>Bacteria</taxon>
        <taxon>Pseudomonadati</taxon>
        <taxon>Bacteroidota</taxon>
        <taxon>Flavobacteriia</taxon>
        <taxon>Flavobacteriales</taxon>
        <taxon>Flavobacteriaceae</taxon>
        <taxon>Mariniflexile</taxon>
    </lineage>
</organism>
<dbReference type="CDD" id="cd00082">
    <property type="entry name" value="HisKA"/>
    <property type="match status" value="1"/>
</dbReference>
<keyword evidence="11" id="KW-1185">Reference proteome</keyword>
<feature type="transmembrane region" description="Helical" evidence="8">
    <location>
        <begin position="6"/>
        <end position="27"/>
    </location>
</feature>
<evidence type="ECO:0000256" key="4">
    <source>
        <dbReference type="ARBA" id="ARBA00022679"/>
    </source>
</evidence>
<dbReference type="SUPFAM" id="SSF55874">
    <property type="entry name" value="ATPase domain of HSP90 chaperone/DNA topoisomerase II/histidine kinase"/>
    <property type="match status" value="1"/>
</dbReference>
<dbReference type="RefSeq" id="WP_308992187.1">
    <property type="nucleotide sequence ID" value="NZ_CP155618.1"/>
</dbReference>
<evidence type="ECO:0000256" key="5">
    <source>
        <dbReference type="ARBA" id="ARBA00022692"/>
    </source>
</evidence>
<evidence type="ECO:0000256" key="8">
    <source>
        <dbReference type="SAM" id="Phobius"/>
    </source>
</evidence>
<dbReference type="PANTHER" id="PTHR45436">
    <property type="entry name" value="SENSOR HISTIDINE KINASE YKOH"/>
    <property type="match status" value="1"/>
</dbReference>
<dbReference type="Pfam" id="PF02518">
    <property type="entry name" value="HATPase_c"/>
    <property type="match status" value="1"/>
</dbReference>
<dbReference type="InterPro" id="IPR036097">
    <property type="entry name" value="HisK_dim/P_sf"/>
</dbReference>
<accession>A0AAU7EHJ6</accession>
<dbReference type="Pfam" id="PF00512">
    <property type="entry name" value="HisKA"/>
    <property type="match status" value="1"/>
</dbReference>
<keyword evidence="6 10" id="KW-0418">Kinase</keyword>
<proteinExistence type="predicted"/>
<evidence type="ECO:0000256" key="7">
    <source>
        <dbReference type="ARBA" id="ARBA00022989"/>
    </source>
</evidence>
<dbReference type="PANTHER" id="PTHR45436:SF5">
    <property type="entry name" value="SENSOR HISTIDINE KINASE TRCS"/>
    <property type="match status" value="1"/>
</dbReference>
<dbReference type="KEGG" id="mlil:QLS71_018810"/>
<dbReference type="InterPro" id="IPR050428">
    <property type="entry name" value="TCS_sensor_his_kinase"/>
</dbReference>
<evidence type="ECO:0000256" key="2">
    <source>
        <dbReference type="ARBA" id="ARBA00012438"/>
    </source>
</evidence>
<evidence type="ECO:0000256" key="3">
    <source>
        <dbReference type="ARBA" id="ARBA00022553"/>
    </source>
</evidence>
<dbReference type="SMART" id="SM00388">
    <property type="entry name" value="HisKA"/>
    <property type="match status" value="1"/>
</dbReference>
<evidence type="ECO:0000256" key="1">
    <source>
        <dbReference type="ARBA" id="ARBA00000085"/>
    </source>
</evidence>
<dbReference type="EC" id="2.7.13.3" evidence="2"/>
<keyword evidence="5 8" id="KW-0812">Transmembrane</keyword>
<dbReference type="PROSITE" id="PS50109">
    <property type="entry name" value="HIS_KIN"/>
    <property type="match status" value="1"/>
</dbReference>
<comment type="catalytic activity">
    <reaction evidence="1">
        <text>ATP + protein L-histidine = ADP + protein N-phospho-L-histidine.</text>
        <dbReference type="EC" id="2.7.13.3"/>
    </reaction>
</comment>
<feature type="transmembrane region" description="Helical" evidence="8">
    <location>
        <begin position="139"/>
        <end position="159"/>
    </location>
</feature>
<evidence type="ECO:0000256" key="6">
    <source>
        <dbReference type="ARBA" id="ARBA00022777"/>
    </source>
</evidence>
<keyword evidence="3" id="KW-0597">Phosphoprotein</keyword>
<dbReference type="Gene3D" id="1.10.287.130">
    <property type="match status" value="1"/>
</dbReference>
<dbReference type="InterPro" id="IPR036890">
    <property type="entry name" value="HATPase_C_sf"/>
</dbReference>
<keyword evidence="7 8" id="KW-1133">Transmembrane helix</keyword>
<keyword evidence="4" id="KW-0808">Transferase</keyword>